<evidence type="ECO:0008006" key="4">
    <source>
        <dbReference type="Google" id="ProtNLM"/>
    </source>
</evidence>
<feature type="transmembrane region" description="Helical" evidence="1">
    <location>
        <begin position="478"/>
        <end position="499"/>
    </location>
</feature>
<dbReference type="Proteomes" id="UP000192277">
    <property type="component" value="Unassembled WGS sequence"/>
</dbReference>
<evidence type="ECO:0000313" key="3">
    <source>
        <dbReference type="Proteomes" id="UP000192277"/>
    </source>
</evidence>
<organism evidence="2 3">
    <name type="scientific">Niastella koreensis</name>
    <dbReference type="NCBI Taxonomy" id="354356"/>
    <lineage>
        <taxon>Bacteria</taxon>
        <taxon>Pseudomonadati</taxon>
        <taxon>Bacteroidota</taxon>
        <taxon>Chitinophagia</taxon>
        <taxon>Chitinophagales</taxon>
        <taxon>Chitinophagaceae</taxon>
        <taxon>Niastella</taxon>
    </lineage>
</organism>
<keyword evidence="1" id="KW-1133">Transmembrane helix</keyword>
<feature type="transmembrane region" description="Helical" evidence="1">
    <location>
        <begin position="132"/>
        <end position="150"/>
    </location>
</feature>
<accession>A0ABX3NZR8</accession>
<feature type="transmembrane region" description="Helical" evidence="1">
    <location>
        <begin position="105"/>
        <end position="126"/>
    </location>
</feature>
<protein>
    <recommendedName>
        <fullName evidence="4">Glycosyltransferase RgtA/B/C/D-like domain-containing protein</fullName>
    </recommendedName>
</protein>
<name>A0ABX3NZR8_9BACT</name>
<dbReference type="RefSeq" id="WP_014219775.1">
    <property type="nucleotide sequence ID" value="NZ_LWBO01000005.1"/>
</dbReference>
<keyword evidence="1" id="KW-0472">Membrane</keyword>
<reference evidence="2 3" key="1">
    <citation type="submission" date="2016-04" db="EMBL/GenBank/DDBJ databases">
        <authorList>
            <person name="Chen L."/>
            <person name="Zhuang W."/>
            <person name="Wang G."/>
        </authorList>
    </citation>
    <scope>NUCLEOTIDE SEQUENCE [LARGE SCALE GENOMIC DNA]</scope>
    <source>
        <strain evidence="3">GR20</strain>
    </source>
</reference>
<evidence type="ECO:0000313" key="2">
    <source>
        <dbReference type="EMBL" id="OQP51524.1"/>
    </source>
</evidence>
<feature type="transmembrane region" description="Helical" evidence="1">
    <location>
        <begin position="157"/>
        <end position="175"/>
    </location>
</feature>
<evidence type="ECO:0000256" key="1">
    <source>
        <dbReference type="SAM" id="Phobius"/>
    </source>
</evidence>
<feature type="transmembrane region" description="Helical" evidence="1">
    <location>
        <begin position="38"/>
        <end position="60"/>
    </location>
</feature>
<proteinExistence type="predicted"/>
<comment type="caution">
    <text evidence="2">The sequence shown here is derived from an EMBL/GenBank/DDBJ whole genome shotgun (WGS) entry which is preliminary data.</text>
</comment>
<feature type="transmembrane region" description="Helical" evidence="1">
    <location>
        <begin position="451"/>
        <end position="472"/>
    </location>
</feature>
<feature type="transmembrane region" description="Helical" evidence="1">
    <location>
        <begin position="195"/>
        <end position="213"/>
    </location>
</feature>
<dbReference type="EMBL" id="LWBO01000005">
    <property type="protein sequence ID" value="OQP51524.1"/>
    <property type="molecule type" value="Genomic_DNA"/>
</dbReference>
<gene>
    <name evidence="2" type="ORF">A4D02_25750</name>
</gene>
<feature type="transmembrane region" description="Helical" evidence="1">
    <location>
        <begin position="417"/>
        <end position="439"/>
    </location>
</feature>
<keyword evidence="1" id="KW-0812">Transmembrane</keyword>
<sequence>MISKLSWLKRLKDSFTKQPTESESFSRFLIKDSLHKKYLLIATAGIFIQFIVFKLCYPFAGYFTDSYTYIDAAAHNYIISIRPLGYSRFLSLVHRFTTSDTALVFIQYLTIQLGLLYFFFTLRFFFPLRNPISHVLFVFFLCNPLTLYLSNQVSSDALFASVSIIWFTLLIWLIIRPGWTSLLIMAELLYLLFQIRYTALYLPAVAIPAILLCRRNRLFKSSGIILVVAPMYLGMQHIKSLTQKETGTAVFSAFGGWMAANNILQVYPYITVQDKDLPTAECIALNKIVKQYFNTLPASAKPGPDEFLWSDKSPLKTYMYQLEQQKKINGYFRSWHAVAPVFTQYSNTLMLQHPFAFMRYYMGPNTKVFFLPPMECFLSYNEKKNTVDPVAVKWFNYKSDQVTCVNNTFQAGMLAPMRWLCLLSNIFFCGGLLVVLIRAKRYKPSPELLRTLLLAGAFWVVHFCFSIFASSIVLRYQYFPMLICVTFSLILINIFTTHYRNKPASTM</sequence>
<keyword evidence="3" id="KW-1185">Reference proteome</keyword>